<protein>
    <submittedName>
        <fullName evidence="4">NADH oxidoreductase</fullName>
    </submittedName>
</protein>
<dbReference type="GO" id="GO:0016651">
    <property type="term" value="F:oxidoreductase activity, acting on NAD(P)H"/>
    <property type="evidence" value="ECO:0007669"/>
    <property type="project" value="TreeGrafter"/>
</dbReference>
<organism evidence="4 5">
    <name type="scientific">Simiduia agarivorans (strain DSM 21679 / JCM 13881 / BCRC 17597 / SA1)</name>
    <dbReference type="NCBI Taxonomy" id="1117647"/>
    <lineage>
        <taxon>Bacteria</taxon>
        <taxon>Pseudomonadati</taxon>
        <taxon>Pseudomonadota</taxon>
        <taxon>Gammaproteobacteria</taxon>
        <taxon>Cellvibrionales</taxon>
        <taxon>Cellvibrionaceae</taxon>
        <taxon>Simiduia</taxon>
    </lineage>
</organism>
<dbReference type="SMART" id="SM00829">
    <property type="entry name" value="PKS_ER"/>
    <property type="match status" value="1"/>
</dbReference>
<gene>
    <name evidence="4" type="ordered locus">M5M_15090</name>
</gene>
<dbReference type="OrthoDB" id="8629910at2"/>
<dbReference type="KEGG" id="saga:M5M_15090"/>
<dbReference type="GO" id="GO:0070402">
    <property type="term" value="F:NADPH binding"/>
    <property type="evidence" value="ECO:0007669"/>
    <property type="project" value="TreeGrafter"/>
</dbReference>
<dbReference type="Gene3D" id="3.90.180.10">
    <property type="entry name" value="Medium-chain alcohol dehydrogenases, catalytic domain"/>
    <property type="match status" value="1"/>
</dbReference>
<dbReference type="InterPro" id="IPR036291">
    <property type="entry name" value="NAD(P)-bd_dom_sf"/>
</dbReference>
<dbReference type="SUPFAM" id="SSF50129">
    <property type="entry name" value="GroES-like"/>
    <property type="match status" value="1"/>
</dbReference>
<evidence type="ECO:0000259" key="3">
    <source>
        <dbReference type="SMART" id="SM00829"/>
    </source>
</evidence>
<dbReference type="InterPro" id="IPR011032">
    <property type="entry name" value="GroES-like_sf"/>
</dbReference>
<dbReference type="Proteomes" id="UP000000466">
    <property type="component" value="Chromosome"/>
</dbReference>
<accession>K4L1Y2</accession>
<keyword evidence="1" id="KW-0521">NADP</keyword>
<dbReference type="CDD" id="cd08291">
    <property type="entry name" value="ETR_like_1"/>
    <property type="match status" value="1"/>
</dbReference>
<dbReference type="PANTHER" id="PTHR48106">
    <property type="entry name" value="QUINONE OXIDOREDUCTASE PIG3-RELATED"/>
    <property type="match status" value="1"/>
</dbReference>
<dbReference type="RefSeq" id="WP_015048305.1">
    <property type="nucleotide sequence ID" value="NC_018868.3"/>
</dbReference>
<dbReference type="InterPro" id="IPR020843">
    <property type="entry name" value="ER"/>
</dbReference>
<dbReference type="eggNOG" id="COG0604">
    <property type="taxonomic scope" value="Bacteria"/>
</dbReference>
<dbReference type="HOGENOM" id="CLU_026673_17_2_6"/>
<evidence type="ECO:0000313" key="4">
    <source>
        <dbReference type="EMBL" id="AFV00153.1"/>
    </source>
</evidence>
<feature type="domain" description="Enoyl reductase (ER)" evidence="3">
    <location>
        <begin position="15"/>
        <end position="291"/>
    </location>
</feature>
<keyword evidence="5" id="KW-1185">Reference proteome</keyword>
<evidence type="ECO:0000256" key="2">
    <source>
        <dbReference type="ARBA" id="ARBA00023002"/>
    </source>
</evidence>
<dbReference type="STRING" id="1117647.M5M_15090"/>
<sequence>MTDALQIFSEIKQKGELNVVLKQVPVPEPGPGEVVVRMQAAPINPSDMWPLFGPADLREAKINADRTQLTAPILQSWIGAMKSRWDQSLPVGNEGAGVVEKAGAGAEALLGKTVSVMSGACYAQYCCVPAHSCLPHQAGITAREAASAFVNPLTALGMVETMRLEGHTALVHTAAASNLGQMLNKICIADGVQLVNIVRSEAQVDILKRIGASIIVNSSAPTFKQDLYQAILDTGATLAFDATGGGELASDILTMMEAVLSKDIKGLNTYGSEPLKQVYLYGALDVSPTILKRAYGMSWAVGGWLLPRFMARIGRARAMELQTRVAKEIKTTFASHFSHEIGLKDMLNPSTIARYTAKKTGEKYLVNPELV</sequence>
<dbReference type="EMBL" id="CP003746">
    <property type="protein sequence ID" value="AFV00153.1"/>
    <property type="molecule type" value="Genomic_DNA"/>
</dbReference>
<proteinExistence type="predicted"/>
<evidence type="ECO:0000313" key="5">
    <source>
        <dbReference type="Proteomes" id="UP000000466"/>
    </source>
</evidence>
<dbReference type="SUPFAM" id="SSF51735">
    <property type="entry name" value="NAD(P)-binding Rossmann-fold domains"/>
    <property type="match status" value="1"/>
</dbReference>
<dbReference type="Gene3D" id="3.40.50.720">
    <property type="entry name" value="NAD(P)-binding Rossmann-like Domain"/>
    <property type="match status" value="1"/>
</dbReference>
<reference evidence="4 5" key="1">
    <citation type="journal article" date="2013" name="Genome Announc.">
        <title>Complete genome sequence of Simiduia agarivorans SA1(T), a marine bacterium able to degrade a variety of polysaccharides.</title>
        <authorList>
            <person name="Lin S.Y."/>
            <person name="Shieh W.Y."/>
            <person name="Chen J.S."/>
            <person name="Tang S.L."/>
        </authorList>
    </citation>
    <scope>NUCLEOTIDE SEQUENCE [LARGE SCALE GENOMIC DNA]</scope>
    <source>
        <strain evidence="5">DSM 21679 / JCM 13881 / BCRC 17597 / SA1</strain>
    </source>
</reference>
<name>K4L1Y2_SIMAS</name>
<dbReference type="Pfam" id="PF08240">
    <property type="entry name" value="ADH_N"/>
    <property type="match status" value="1"/>
</dbReference>
<dbReference type="AlphaFoldDB" id="K4L1Y2"/>
<dbReference type="InterPro" id="IPR013154">
    <property type="entry name" value="ADH-like_N"/>
</dbReference>
<evidence type="ECO:0000256" key="1">
    <source>
        <dbReference type="ARBA" id="ARBA00022857"/>
    </source>
</evidence>
<dbReference type="PANTHER" id="PTHR48106:SF18">
    <property type="entry name" value="QUINONE OXIDOREDUCTASE PIG3"/>
    <property type="match status" value="1"/>
</dbReference>
<keyword evidence="2" id="KW-0560">Oxidoreductase</keyword>